<name>A0A6N2QZD3_9FIRM</name>
<dbReference type="EMBL" id="CACRSL010000003">
    <property type="protein sequence ID" value="VYS73826.1"/>
    <property type="molecule type" value="Genomic_DNA"/>
</dbReference>
<keyword evidence="1" id="KW-0418">Kinase</keyword>
<gene>
    <name evidence="1" type="ORF">AULFYP135_00105</name>
</gene>
<dbReference type="Pfam" id="PF13189">
    <property type="entry name" value="Cytidylate_kin2"/>
    <property type="match status" value="1"/>
</dbReference>
<evidence type="ECO:0000313" key="1">
    <source>
        <dbReference type="EMBL" id="VYS73826.1"/>
    </source>
</evidence>
<dbReference type="InterPro" id="IPR027417">
    <property type="entry name" value="P-loop_NTPase"/>
</dbReference>
<accession>A0A6N2QZD3</accession>
<sequence>MSNNTIITIGRQYGSGGKAIGEQLAKELGIPFYDKELIALAAEKSGMSADLLKEVDERASNSLLYSLSTGMVNLHTGSGTFFYNLPMNDRLFIVQADLIKQFAKEGPCVIVGRCADYILRENPDLVRVFIHAELEKRIQRATTEYGISPEKAEDTVHKIDKKRASYYNYYSSRKWGHLENYDLCINSGLIGIDGAVKLIRQFVELKEGLGR</sequence>
<keyword evidence="1" id="KW-0808">Transferase</keyword>
<dbReference type="AlphaFoldDB" id="A0A6N2QZD3"/>
<organism evidence="1">
    <name type="scientific">uncultured Anaerotruncus sp</name>
    <dbReference type="NCBI Taxonomy" id="905011"/>
    <lineage>
        <taxon>Bacteria</taxon>
        <taxon>Bacillati</taxon>
        <taxon>Bacillota</taxon>
        <taxon>Clostridia</taxon>
        <taxon>Eubacteriales</taxon>
        <taxon>Oscillospiraceae</taxon>
        <taxon>Anaerotruncus</taxon>
        <taxon>environmental samples</taxon>
    </lineage>
</organism>
<proteinExistence type="predicted"/>
<reference evidence="1" key="1">
    <citation type="submission" date="2019-11" db="EMBL/GenBank/DDBJ databases">
        <authorList>
            <person name="Feng L."/>
        </authorList>
    </citation>
    <scope>NUCLEOTIDE SEQUENCE</scope>
    <source>
        <strain evidence="1">AundefinedLFYP135</strain>
    </source>
</reference>
<dbReference type="Gene3D" id="3.40.50.300">
    <property type="entry name" value="P-loop containing nucleotide triphosphate hydrolases"/>
    <property type="match status" value="1"/>
</dbReference>
<dbReference type="GO" id="GO:0016301">
    <property type="term" value="F:kinase activity"/>
    <property type="evidence" value="ECO:0007669"/>
    <property type="project" value="UniProtKB-KW"/>
</dbReference>
<protein>
    <submittedName>
        <fullName evidence="1">Cytidylate kinase</fullName>
    </submittedName>
</protein>
<dbReference type="SUPFAM" id="SSF52540">
    <property type="entry name" value="P-loop containing nucleoside triphosphate hydrolases"/>
    <property type="match status" value="1"/>
</dbReference>